<protein>
    <recommendedName>
        <fullName evidence="3">Diphthine--ammonia ligase</fullName>
        <ecNumber evidence="2">6.3.1.14</ecNumber>
    </recommendedName>
    <alternativeName>
        <fullName evidence="7">Diphthamide synthase</fullName>
    </alternativeName>
    <alternativeName>
        <fullName evidence="8">Diphthamide synthetase</fullName>
    </alternativeName>
</protein>
<evidence type="ECO:0000256" key="5">
    <source>
        <dbReference type="ARBA" id="ARBA00022741"/>
    </source>
</evidence>
<dbReference type="NCBIfam" id="TIGR00290">
    <property type="entry name" value="MJ0570_dom"/>
    <property type="match status" value="1"/>
</dbReference>
<dbReference type="Gene3D" id="3.40.50.620">
    <property type="entry name" value="HUPs"/>
    <property type="match status" value="1"/>
</dbReference>
<dbReference type="OrthoDB" id="686384at2759"/>
<evidence type="ECO:0000259" key="10">
    <source>
        <dbReference type="Pfam" id="PF01902"/>
    </source>
</evidence>
<dbReference type="Pfam" id="PF01042">
    <property type="entry name" value="Ribonuc_L-PSP"/>
    <property type="match status" value="2"/>
</dbReference>
<evidence type="ECO:0000256" key="2">
    <source>
        <dbReference type="ARBA" id="ARBA00012089"/>
    </source>
</evidence>
<sequence>SGGKDSCFNMLHCVANGHEIVALANLHPPHSSGKDELDSFVYQTVGHDAIHYYAACMDVPLIRREILGTPRQQEMDYEETIDDETEDLYALLSEVKRLHPEVEAVSVGAILSNYQRIRVEHVCNRLSLTPLAYLWRQDQTELLQAMVANSVNAVLIKVAAMGLKPAHLGKSLSQMEPTLMRLNREFGLHVCGEGGEYETFTLDCPLFVKRIVVDEYEVVSHSDDAFAPVAYLRFKRVHLEDKSDPEPYNLSLPDQDWHAIASECQLTHEVGVLHGQTVEEETEACMLRMQGTCSVLPCRAASDLVLTRPTRLDALTQQSWTWRDVLSMHLFVSDMSDFARVNAVYKTFFGISPPARVCVQAALPVGRRIQIDCIVAPGPASRAQREAMHVQGLSYWAPANIGPYSQCVKSTGHLFVAGQIGMIPASLQLPKCATIQEQFQAETALSLRHLTRIADAMERPFLQHVAMCICYVTGSQWIAPAQAAWREFTQNTPPAVIFVSVPALPRAALIEWQTVLSVELDDNTYDSLTSRLSFSSHAMTKR</sequence>
<keyword evidence="4" id="KW-0436">Ligase</keyword>
<organism evidence="11 12">
    <name type="scientific">Thamnocephalis sphaerospora</name>
    <dbReference type="NCBI Taxonomy" id="78915"/>
    <lineage>
        <taxon>Eukaryota</taxon>
        <taxon>Fungi</taxon>
        <taxon>Fungi incertae sedis</taxon>
        <taxon>Zoopagomycota</taxon>
        <taxon>Zoopagomycotina</taxon>
        <taxon>Zoopagomycetes</taxon>
        <taxon>Zoopagales</taxon>
        <taxon>Sigmoideomycetaceae</taxon>
        <taxon>Thamnocephalis</taxon>
    </lineage>
</organism>
<dbReference type="FunFam" id="3.90.1490.10:FF:000001">
    <property type="entry name" value="Diphthine--ammonia ligase"/>
    <property type="match status" value="1"/>
</dbReference>
<keyword evidence="6" id="KW-0067">ATP-binding</keyword>
<feature type="domain" description="Diphthamide synthase" evidence="10">
    <location>
        <begin position="1"/>
        <end position="228"/>
    </location>
</feature>
<dbReference type="EC" id="6.3.1.14" evidence="2"/>
<gene>
    <name evidence="11" type="ORF">THASP1DRAFT_13057</name>
</gene>
<evidence type="ECO:0000256" key="1">
    <source>
        <dbReference type="ARBA" id="ARBA00005156"/>
    </source>
</evidence>
<evidence type="ECO:0000256" key="8">
    <source>
        <dbReference type="ARBA" id="ARBA00031552"/>
    </source>
</evidence>
<dbReference type="PANTHER" id="PTHR12196:SF2">
    <property type="entry name" value="DIPHTHINE--AMMONIA LIGASE"/>
    <property type="match status" value="1"/>
</dbReference>
<feature type="non-terminal residue" evidence="11">
    <location>
        <position position="1"/>
    </location>
</feature>
<evidence type="ECO:0000313" key="11">
    <source>
        <dbReference type="EMBL" id="RKP10291.1"/>
    </source>
</evidence>
<evidence type="ECO:0000256" key="9">
    <source>
        <dbReference type="ARBA" id="ARBA00048108"/>
    </source>
</evidence>
<proteinExistence type="predicted"/>
<dbReference type="STRING" id="78915.A0A4P9XX90"/>
<dbReference type="EMBL" id="KZ992460">
    <property type="protein sequence ID" value="RKP10291.1"/>
    <property type="molecule type" value="Genomic_DNA"/>
</dbReference>
<keyword evidence="12" id="KW-1185">Reference proteome</keyword>
<dbReference type="CDD" id="cd01994">
    <property type="entry name" value="AANH_PF0828-like"/>
    <property type="match status" value="1"/>
</dbReference>
<dbReference type="Gene3D" id="3.90.1490.10">
    <property type="entry name" value="putative n-type atp pyrophosphatase, domain 2"/>
    <property type="match status" value="1"/>
</dbReference>
<dbReference type="PANTHER" id="PTHR12196">
    <property type="entry name" value="DOMAIN OF UNKNOWN FUNCTION 71 DUF71 -CONTAINING PROTEIN"/>
    <property type="match status" value="1"/>
</dbReference>
<dbReference type="InterPro" id="IPR030662">
    <property type="entry name" value="DPH6/MJ0570"/>
</dbReference>
<comment type="catalytic activity">
    <reaction evidence="9">
        <text>diphthine-[translation elongation factor 2] + NH4(+) + ATP = diphthamide-[translation elongation factor 2] + AMP + diphosphate + H(+)</text>
        <dbReference type="Rhea" id="RHEA:19753"/>
        <dbReference type="Rhea" id="RHEA-COMP:10172"/>
        <dbReference type="Rhea" id="RHEA-COMP:10174"/>
        <dbReference type="ChEBI" id="CHEBI:15378"/>
        <dbReference type="ChEBI" id="CHEBI:16692"/>
        <dbReference type="ChEBI" id="CHEBI:28938"/>
        <dbReference type="ChEBI" id="CHEBI:30616"/>
        <dbReference type="ChEBI" id="CHEBI:33019"/>
        <dbReference type="ChEBI" id="CHEBI:82696"/>
        <dbReference type="ChEBI" id="CHEBI:456215"/>
        <dbReference type="EC" id="6.3.1.14"/>
    </reaction>
</comment>
<comment type="pathway">
    <text evidence="1">Protein modification; peptidyl-diphthamide biosynthesis.</text>
</comment>
<dbReference type="AlphaFoldDB" id="A0A4P9XX90"/>
<name>A0A4P9XX90_9FUNG</name>
<evidence type="ECO:0000256" key="7">
    <source>
        <dbReference type="ARBA" id="ARBA00029814"/>
    </source>
</evidence>
<dbReference type="SUPFAM" id="SSF55298">
    <property type="entry name" value="YjgF-like"/>
    <property type="match status" value="2"/>
</dbReference>
<keyword evidence="5" id="KW-0547">Nucleotide-binding</keyword>
<evidence type="ECO:0000256" key="4">
    <source>
        <dbReference type="ARBA" id="ARBA00022598"/>
    </source>
</evidence>
<dbReference type="Pfam" id="PF01902">
    <property type="entry name" value="Diphthami_syn_2"/>
    <property type="match status" value="1"/>
</dbReference>
<evidence type="ECO:0000256" key="3">
    <source>
        <dbReference type="ARBA" id="ARBA00018426"/>
    </source>
</evidence>
<dbReference type="SUPFAM" id="SSF52402">
    <property type="entry name" value="Adenine nucleotide alpha hydrolases-like"/>
    <property type="match status" value="1"/>
</dbReference>
<dbReference type="GO" id="GO:0017183">
    <property type="term" value="P:protein histidyl modification to diphthamide"/>
    <property type="evidence" value="ECO:0007669"/>
    <property type="project" value="TreeGrafter"/>
</dbReference>
<evidence type="ECO:0000313" key="12">
    <source>
        <dbReference type="Proteomes" id="UP000271241"/>
    </source>
</evidence>
<dbReference type="GO" id="GO:0005524">
    <property type="term" value="F:ATP binding"/>
    <property type="evidence" value="ECO:0007669"/>
    <property type="project" value="UniProtKB-KW"/>
</dbReference>
<dbReference type="InterPro" id="IPR002761">
    <property type="entry name" value="Diphthami_syn_dom"/>
</dbReference>
<dbReference type="InterPro" id="IPR035959">
    <property type="entry name" value="RutC-like_sf"/>
</dbReference>
<dbReference type="CDD" id="cd06156">
    <property type="entry name" value="eu_AANH_C_2"/>
    <property type="match status" value="1"/>
</dbReference>
<evidence type="ECO:0000256" key="6">
    <source>
        <dbReference type="ARBA" id="ARBA00022840"/>
    </source>
</evidence>
<dbReference type="Proteomes" id="UP000271241">
    <property type="component" value="Unassembled WGS sequence"/>
</dbReference>
<dbReference type="InterPro" id="IPR006175">
    <property type="entry name" value="YjgF/YER057c/UK114"/>
</dbReference>
<dbReference type="FunFam" id="3.40.50.620:FF:000145">
    <property type="entry name" value="ATP-binding domain containing protein"/>
    <property type="match status" value="1"/>
</dbReference>
<reference evidence="12" key="1">
    <citation type="journal article" date="2018" name="Nat. Microbiol.">
        <title>Leveraging single-cell genomics to expand the fungal tree of life.</title>
        <authorList>
            <person name="Ahrendt S.R."/>
            <person name="Quandt C.A."/>
            <person name="Ciobanu D."/>
            <person name="Clum A."/>
            <person name="Salamov A."/>
            <person name="Andreopoulos B."/>
            <person name="Cheng J.F."/>
            <person name="Woyke T."/>
            <person name="Pelin A."/>
            <person name="Henrissat B."/>
            <person name="Reynolds N.K."/>
            <person name="Benny G.L."/>
            <person name="Smith M.E."/>
            <person name="James T.Y."/>
            <person name="Grigoriev I.V."/>
        </authorList>
    </citation>
    <scope>NUCLEOTIDE SEQUENCE [LARGE SCALE GENOMIC DNA]</scope>
    <source>
        <strain evidence="12">RSA 1356</strain>
    </source>
</reference>
<accession>A0A4P9XX90</accession>
<dbReference type="CDD" id="cd06155">
    <property type="entry name" value="eu_AANH_C_1"/>
    <property type="match status" value="1"/>
</dbReference>
<dbReference type="InterPro" id="IPR014729">
    <property type="entry name" value="Rossmann-like_a/b/a_fold"/>
</dbReference>
<dbReference type="Gene3D" id="3.30.1330.40">
    <property type="entry name" value="RutC-like"/>
    <property type="match status" value="2"/>
</dbReference>
<dbReference type="GO" id="GO:0017178">
    <property type="term" value="F:diphthine-ammonia ligase activity"/>
    <property type="evidence" value="ECO:0007669"/>
    <property type="project" value="UniProtKB-EC"/>
</dbReference>